<dbReference type="Proteomes" id="UP000282378">
    <property type="component" value="Unassembled WGS sequence"/>
</dbReference>
<reference evidence="2 3" key="1">
    <citation type="submission" date="2018-08" db="EMBL/GenBank/DDBJ databases">
        <title>Recombination of ecologically and evolutionarily significant loci maintains genetic cohesion in the Pseudomonas syringae species complex.</title>
        <authorList>
            <person name="Dillon M."/>
            <person name="Thakur S."/>
            <person name="Almeida R.N.D."/>
            <person name="Weir B.S."/>
            <person name="Guttman D.S."/>
        </authorList>
    </citation>
    <scope>NUCLEOTIDE SEQUENCE [LARGE SCALE GENOMIC DNA]</scope>
    <source>
        <strain evidence="2 3">88_10</strain>
    </source>
</reference>
<name>A0A3M2ZW46_PSEYM</name>
<feature type="region of interest" description="Disordered" evidence="1">
    <location>
        <begin position="1"/>
        <end position="22"/>
    </location>
</feature>
<proteinExistence type="predicted"/>
<protein>
    <submittedName>
        <fullName evidence="2">Uncharacterized protein</fullName>
    </submittedName>
</protein>
<evidence type="ECO:0000313" key="2">
    <source>
        <dbReference type="EMBL" id="RML92118.1"/>
    </source>
</evidence>
<evidence type="ECO:0000256" key="1">
    <source>
        <dbReference type="SAM" id="MobiDB-lite"/>
    </source>
</evidence>
<dbReference type="EMBL" id="RBNL01001217">
    <property type="protein sequence ID" value="RML92118.1"/>
    <property type="molecule type" value="Genomic_DNA"/>
</dbReference>
<organism evidence="2 3">
    <name type="scientific">Pseudomonas syringae pv. maculicola</name>
    <dbReference type="NCBI Taxonomy" id="59511"/>
    <lineage>
        <taxon>Bacteria</taxon>
        <taxon>Pseudomonadati</taxon>
        <taxon>Pseudomonadota</taxon>
        <taxon>Gammaproteobacteria</taxon>
        <taxon>Pseudomonadales</taxon>
        <taxon>Pseudomonadaceae</taxon>
        <taxon>Pseudomonas</taxon>
    </lineage>
</organism>
<feature type="non-terminal residue" evidence="2">
    <location>
        <position position="1"/>
    </location>
</feature>
<accession>A0A3M2ZW46</accession>
<sequence>SATPPCPSSKRSKPSPMSCASSCWRGSARTICESACACTRRFWPISKDPETKRRVLNHNRATDTQVHLINVRSLLWFQ</sequence>
<comment type="caution">
    <text evidence="2">The sequence shown here is derived from an EMBL/GenBank/DDBJ whole genome shotgun (WGS) entry which is preliminary data.</text>
</comment>
<gene>
    <name evidence="2" type="ORF">APX70_03025</name>
</gene>
<dbReference type="AlphaFoldDB" id="A0A3M2ZW46"/>
<evidence type="ECO:0000313" key="3">
    <source>
        <dbReference type="Proteomes" id="UP000282378"/>
    </source>
</evidence>